<organism evidence="2 3">
    <name type="scientific">Paracoccus haematequi</name>
    <dbReference type="NCBI Taxonomy" id="2491866"/>
    <lineage>
        <taxon>Bacteria</taxon>
        <taxon>Pseudomonadati</taxon>
        <taxon>Pseudomonadota</taxon>
        <taxon>Alphaproteobacteria</taxon>
        <taxon>Rhodobacterales</taxon>
        <taxon>Paracoccaceae</taxon>
        <taxon>Paracoccus</taxon>
    </lineage>
</organism>
<accession>A0A447IQC7</accession>
<dbReference type="AlphaFoldDB" id="A0A447IQC7"/>
<evidence type="ECO:0008006" key="4">
    <source>
        <dbReference type="Google" id="ProtNLM"/>
    </source>
</evidence>
<keyword evidence="1" id="KW-0732">Signal</keyword>
<dbReference type="Proteomes" id="UP000270743">
    <property type="component" value="Unassembled WGS sequence"/>
</dbReference>
<dbReference type="OrthoDB" id="7870353at2"/>
<sequence>MTLIRTLALILLACAPAQAQDVAPQVIDQFRPLPLHQVAASVSERYAGRLLAADTRAPHPAERDLGAELVYQFRLVTPQQNLLDIRIDARTGRFLSVSGRGQLAARQAAQQ</sequence>
<dbReference type="RefSeq" id="WP_126155306.1">
    <property type="nucleotide sequence ID" value="NZ_UZWE01000040.1"/>
</dbReference>
<evidence type="ECO:0000256" key="1">
    <source>
        <dbReference type="SAM" id="SignalP"/>
    </source>
</evidence>
<protein>
    <recommendedName>
        <fullName evidence="4">Peptidase propeptide and YPEB domain protein</fullName>
    </recommendedName>
</protein>
<evidence type="ECO:0000313" key="3">
    <source>
        <dbReference type="Proteomes" id="UP000270743"/>
    </source>
</evidence>
<keyword evidence="3" id="KW-1185">Reference proteome</keyword>
<feature type="chain" id="PRO_5019123393" description="Peptidase propeptide and YPEB domain protein" evidence="1">
    <location>
        <begin position="20"/>
        <end position="111"/>
    </location>
</feature>
<gene>
    <name evidence="2" type="ORF">PARHAE_02890</name>
</gene>
<reference evidence="2 3" key="1">
    <citation type="submission" date="2018-12" db="EMBL/GenBank/DDBJ databases">
        <authorList>
            <person name="Criscuolo A."/>
        </authorList>
    </citation>
    <scope>NUCLEOTIDE SEQUENCE [LARGE SCALE GENOMIC DNA]</scope>
    <source>
        <strain evidence="2">ACIP1116241</strain>
    </source>
</reference>
<proteinExistence type="predicted"/>
<dbReference type="EMBL" id="UZWE01000040">
    <property type="protein sequence ID" value="VDS09684.1"/>
    <property type="molecule type" value="Genomic_DNA"/>
</dbReference>
<evidence type="ECO:0000313" key="2">
    <source>
        <dbReference type="EMBL" id="VDS09684.1"/>
    </source>
</evidence>
<name>A0A447IQC7_9RHOB</name>
<feature type="signal peptide" evidence="1">
    <location>
        <begin position="1"/>
        <end position="19"/>
    </location>
</feature>